<accession>V6LMA8</accession>
<sequence length="437" mass="50881">MISIPSSRLTKPPRLSTTTKQEINPIQLKSQSKLTLNILTFVLAQNNQFFPTEETDKYMKLFNDFLIKPDDLELPFNIISTPVQPLTSDHLLVSPNGISFTKQYFQELSQIQQLKAQISQPQQRKPLSPCQTRPLSGQKTIQETLYTPLIYSIDSGVFSLSKNIEQDIKIYIFSTVKFYFQQTARISKFDVEYEEDEIFDQQAEIQGEFLNFIDDNGICLEGKKYCEIGQIGEINTIDTIIYNISRIIRREIKFLSSELINVEVYCNSYDLKKSYQSNFYYQVQFKQPDFLILDYDQFHFGGASISLFGPNSHMRKLIELQENFLSISKKETRLPAVITELYVMLNTFTKSGLVENFSYGLIELNDITQESDIYIKDEDFGDLRFDTKRLVKECLDAINSCFQNKKVQKLNVYGKLMNFSIIRDRMFEICQDIEIIQ</sequence>
<organism evidence="2">
    <name type="scientific">Spironucleus salmonicida</name>
    <dbReference type="NCBI Taxonomy" id="348837"/>
    <lineage>
        <taxon>Eukaryota</taxon>
        <taxon>Metamonada</taxon>
        <taxon>Diplomonadida</taxon>
        <taxon>Hexamitidae</taxon>
        <taxon>Hexamitinae</taxon>
        <taxon>Spironucleus</taxon>
    </lineage>
</organism>
<feature type="region of interest" description="Disordered" evidence="1">
    <location>
        <begin position="1"/>
        <end position="20"/>
    </location>
</feature>
<dbReference type="AlphaFoldDB" id="V6LMA8"/>
<dbReference type="EMBL" id="AUWU02000001">
    <property type="protein sequence ID" value="KAH0576953.1"/>
    <property type="molecule type" value="Genomic_DNA"/>
</dbReference>
<evidence type="ECO:0000313" key="3">
    <source>
        <dbReference type="EMBL" id="KAH0576953.1"/>
    </source>
</evidence>
<proteinExistence type="predicted"/>
<keyword evidence="4" id="KW-1185">Reference proteome</keyword>
<reference evidence="3" key="2">
    <citation type="submission" date="2020-12" db="EMBL/GenBank/DDBJ databases">
        <title>New Spironucleus salmonicida genome in near-complete chromosomes.</title>
        <authorList>
            <person name="Xu F."/>
            <person name="Kurt Z."/>
            <person name="Jimenez-Gonzalez A."/>
            <person name="Astvaldsson A."/>
            <person name="Andersson J.O."/>
            <person name="Svard S.G."/>
        </authorList>
    </citation>
    <scope>NUCLEOTIDE SEQUENCE</scope>
    <source>
        <strain evidence="3">ATCC 50377</strain>
    </source>
</reference>
<evidence type="ECO:0000313" key="4">
    <source>
        <dbReference type="Proteomes" id="UP000018208"/>
    </source>
</evidence>
<evidence type="ECO:0000256" key="1">
    <source>
        <dbReference type="SAM" id="MobiDB-lite"/>
    </source>
</evidence>
<dbReference type="VEuPathDB" id="GiardiaDB:SS50377_20299"/>
<reference evidence="2 3" key="1">
    <citation type="journal article" date="2014" name="PLoS Genet.">
        <title>The Genome of Spironucleus salmonicida Highlights a Fish Pathogen Adapted to Fluctuating Environments.</title>
        <authorList>
            <person name="Xu F."/>
            <person name="Jerlstrom-Hultqvist J."/>
            <person name="Einarsson E."/>
            <person name="Astvaldsson A."/>
            <person name="Svard S.G."/>
            <person name="Andersson J.O."/>
        </authorList>
    </citation>
    <scope>NUCLEOTIDE SEQUENCE</scope>
    <source>
        <strain evidence="3">ATCC 50377</strain>
    </source>
</reference>
<dbReference type="Proteomes" id="UP000018208">
    <property type="component" value="Unassembled WGS sequence"/>
</dbReference>
<name>V6LMA8_9EUKA</name>
<gene>
    <name evidence="2" type="ORF">SS50377_14933</name>
    <name evidence="3" type="ORF">SS50377_20299</name>
</gene>
<dbReference type="EMBL" id="KI546100">
    <property type="protein sequence ID" value="EST45353.1"/>
    <property type="molecule type" value="Genomic_DNA"/>
</dbReference>
<evidence type="ECO:0000313" key="2">
    <source>
        <dbReference type="EMBL" id="EST45353.1"/>
    </source>
</evidence>
<protein>
    <submittedName>
        <fullName evidence="2">Uncharacterized protein</fullName>
    </submittedName>
</protein>